<keyword evidence="3" id="KW-1185">Reference proteome</keyword>
<accession>A0A9W8JWV3</accession>
<feature type="transmembrane region" description="Helical" evidence="1">
    <location>
        <begin position="180"/>
        <end position="200"/>
    </location>
</feature>
<keyword evidence="1" id="KW-1133">Transmembrane helix</keyword>
<dbReference type="AlphaFoldDB" id="A0A9W8JWV3"/>
<keyword evidence="1" id="KW-0472">Membrane</keyword>
<name>A0A9W8JWV3_9AGAR</name>
<reference evidence="2" key="1">
    <citation type="submission" date="2022-07" db="EMBL/GenBank/DDBJ databases">
        <title>Genome Sequence of Agrocybe chaxingu.</title>
        <authorList>
            <person name="Buettner E."/>
        </authorList>
    </citation>
    <scope>NUCLEOTIDE SEQUENCE</scope>
    <source>
        <strain evidence="2">MP-N11</strain>
    </source>
</reference>
<sequence length="465" mass="50863">MAHPAGGLPPQWHVVKDFQFEDADALSTMSVSVDGGMLAISDASRAVQIVETKDFSTATKVAIPTLAELKGAFWSDATPRRRLLVVDRQGLVIVLQFGESAEEDPRTHTAYSISLVTANQEIDFTAIDHLGTELAVVCGRFLSVVGHPFHRPFSYASRTLIPPIGHPDLDVFRTEMPISLTYLETGLVLIGYTIGALVMTTTYPHIVVKCIIFVGGARSIFTVAVPPSELKTKMVTLNRRGGYNVHEAPNSHLPFYLRGFERTMQATIPSITIPDGRLFNHFTAVAFLPDEKDTLVFGASNSQVLIDPAGSPQLLRLPGLTEIPSVHTLVSTRVDGKIIIIAAKGDGVETSFHVITEGALLEHDDADESVNDQADGEIEQIQRGPQVKGDTDDDSQDKTPLRRHLRFSALFYLLPILVGIILPGALFAWWKPLTEAQLDLGSLAAPPRTWNVFLKMRCSVFTLIP</sequence>
<organism evidence="2 3">
    <name type="scientific">Agrocybe chaxingu</name>
    <dbReference type="NCBI Taxonomy" id="84603"/>
    <lineage>
        <taxon>Eukaryota</taxon>
        <taxon>Fungi</taxon>
        <taxon>Dikarya</taxon>
        <taxon>Basidiomycota</taxon>
        <taxon>Agaricomycotina</taxon>
        <taxon>Agaricomycetes</taxon>
        <taxon>Agaricomycetidae</taxon>
        <taxon>Agaricales</taxon>
        <taxon>Agaricineae</taxon>
        <taxon>Strophariaceae</taxon>
        <taxon>Agrocybe</taxon>
    </lineage>
</organism>
<proteinExistence type="predicted"/>
<feature type="transmembrane region" description="Helical" evidence="1">
    <location>
        <begin position="409"/>
        <end position="430"/>
    </location>
</feature>
<evidence type="ECO:0000313" key="3">
    <source>
        <dbReference type="Proteomes" id="UP001148786"/>
    </source>
</evidence>
<protein>
    <submittedName>
        <fullName evidence="2">Uncharacterized protein</fullName>
    </submittedName>
</protein>
<evidence type="ECO:0000313" key="2">
    <source>
        <dbReference type="EMBL" id="KAJ3505875.1"/>
    </source>
</evidence>
<comment type="caution">
    <text evidence="2">The sequence shown here is derived from an EMBL/GenBank/DDBJ whole genome shotgun (WGS) entry which is preliminary data.</text>
</comment>
<dbReference type="Proteomes" id="UP001148786">
    <property type="component" value="Unassembled WGS sequence"/>
</dbReference>
<keyword evidence="1" id="KW-0812">Transmembrane</keyword>
<evidence type="ECO:0000256" key="1">
    <source>
        <dbReference type="SAM" id="Phobius"/>
    </source>
</evidence>
<gene>
    <name evidence="2" type="ORF">NLJ89_g7181</name>
</gene>
<dbReference type="EMBL" id="JANKHO010000831">
    <property type="protein sequence ID" value="KAJ3505875.1"/>
    <property type="molecule type" value="Genomic_DNA"/>
</dbReference>